<dbReference type="AlphaFoldDB" id="A0A431W2X6"/>
<evidence type="ECO:0000259" key="3">
    <source>
        <dbReference type="PROSITE" id="PS51186"/>
    </source>
</evidence>
<dbReference type="PANTHER" id="PTHR43877">
    <property type="entry name" value="AMINOALKYLPHOSPHONATE N-ACETYLTRANSFERASE-RELATED-RELATED"/>
    <property type="match status" value="1"/>
</dbReference>
<evidence type="ECO:0000256" key="2">
    <source>
        <dbReference type="ARBA" id="ARBA00023315"/>
    </source>
</evidence>
<evidence type="ECO:0000313" key="5">
    <source>
        <dbReference type="Proteomes" id="UP000277766"/>
    </source>
</evidence>
<protein>
    <submittedName>
        <fullName evidence="4">GNAT family N-acetyltransferase</fullName>
    </submittedName>
</protein>
<dbReference type="PANTHER" id="PTHR43877:SF2">
    <property type="entry name" value="AMINOALKYLPHOSPHONATE N-ACETYLTRANSFERASE-RELATED"/>
    <property type="match status" value="1"/>
</dbReference>
<keyword evidence="5" id="KW-1185">Reference proteome</keyword>
<accession>A0A431W2X6</accession>
<reference evidence="4 5" key="1">
    <citation type="submission" date="2018-12" db="EMBL/GenBank/DDBJ databases">
        <title>Deinococcus radiophilus ATCC 27603 genome sequencing and assembly.</title>
        <authorList>
            <person name="Maclea K.S."/>
            <person name="Maynard C.R."/>
        </authorList>
    </citation>
    <scope>NUCLEOTIDE SEQUENCE [LARGE SCALE GENOMIC DNA]</scope>
    <source>
        <strain evidence="4 5">ATCC 27603</strain>
    </source>
</reference>
<dbReference type="Proteomes" id="UP000277766">
    <property type="component" value="Unassembled WGS sequence"/>
</dbReference>
<dbReference type="InterPro" id="IPR050832">
    <property type="entry name" value="Bact_Acetyltransf"/>
</dbReference>
<comment type="caution">
    <text evidence="4">The sequence shown here is derived from an EMBL/GenBank/DDBJ whole genome shotgun (WGS) entry which is preliminary data.</text>
</comment>
<dbReference type="CDD" id="cd04301">
    <property type="entry name" value="NAT_SF"/>
    <property type="match status" value="1"/>
</dbReference>
<dbReference type="OrthoDB" id="9803233at2"/>
<keyword evidence="2" id="KW-0012">Acyltransferase</keyword>
<dbReference type="SUPFAM" id="SSF55729">
    <property type="entry name" value="Acyl-CoA N-acyltransferases (Nat)"/>
    <property type="match status" value="1"/>
</dbReference>
<dbReference type="InterPro" id="IPR000182">
    <property type="entry name" value="GNAT_dom"/>
</dbReference>
<keyword evidence="1 4" id="KW-0808">Transferase</keyword>
<dbReference type="RefSeq" id="WP_126351154.1">
    <property type="nucleotide sequence ID" value="NZ_CP086380.1"/>
</dbReference>
<dbReference type="EMBL" id="RXPE01000003">
    <property type="protein sequence ID" value="RTR29809.1"/>
    <property type="molecule type" value="Genomic_DNA"/>
</dbReference>
<feature type="domain" description="N-acetyltransferase" evidence="3">
    <location>
        <begin position="3"/>
        <end position="131"/>
    </location>
</feature>
<dbReference type="InterPro" id="IPR016181">
    <property type="entry name" value="Acyl_CoA_acyltransferase"/>
</dbReference>
<dbReference type="Gene3D" id="3.40.630.30">
    <property type="match status" value="1"/>
</dbReference>
<evidence type="ECO:0000313" key="4">
    <source>
        <dbReference type="EMBL" id="RTR29809.1"/>
    </source>
</evidence>
<dbReference type="PROSITE" id="PS51186">
    <property type="entry name" value="GNAT"/>
    <property type="match status" value="1"/>
</dbReference>
<proteinExistence type="predicted"/>
<organism evidence="4 5">
    <name type="scientific">Deinococcus radiophilus</name>
    <dbReference type="NCBI Taxonomy" id="32062"/>
    <lineage>
        <taxon>Bacteria</taxon>
        <taxon>Thermotogati</taxon>
        <taxon>Deinococcota</taxon>
        <taxon>Deinococci</taxon>
        <taxon>Deinococcales</taxon>
        <taxon>Deinococcaceae</taxon>
        <taxon>Deinococcus</taxon>
    </lineage>
</organism>
<sequence>MTLSIRRAKATDLPVILALLEGSGMYTTSVTLAGDVTYLLAESGGEVIGVLGLEHGQGASLLRSFTLRPDVRGRGWSSALLDHAYALLRERGDQLVYLFSADGGEFWRHQGYRPVPPHELAAALPGTPQVRSAVEVGWLTDSLAWRWSLA</sequence>
<dbReference type="Pfam" id="PF13508">
    <property type="entry name" value="Acetyltransf_7"/>
    <property type="match status" value="1"/>
</dbReference>
<dbReference type="GO" id="GO:0016747">
    <property type="term" value="F:acyltransferase activity, transferring groups other than amino-acyl groups"/>
    <property type="evidence" value="ECO:0007669"/>
    <property type="project" value="InterPro"/>
</dbReference>
<gene>
    <name evidence="4" type="ORF">EJ104_02350</name>
</gene>
<evidence type="ECO:0000256" key="1">
    <source>
        <dbReference type="ARBA" id="ARBA00022679"/>
    </source>
</evidence>
<name>A0A431W2X6_9DEIO</name>